<protein>
    <submittedName>
        <fullName evidence="1">Uncharacterized protein</fullName>
    </submittedName>
</protein>
<organism evidence="1 2">
    <name type="scientific">Dothidotthia symphoricarpi CBS 119687</name>
    <dbReference type="NCBI Taxonomy" id="1392245"/>
    <lineage>
        <taxon>Eukaryota</taxon>
        <taxon>Fungi</taxon>
        <taxon>Dikarya</taxon>
        <taxon>Ascomycota</taxon>
        <taxon>Pezizomycotina</taxon>
        <taxon>Dothideomycetes</taxon>
        <taxon>Pleosporomycetidae</taxon>
        <taxon>Pleosporales</taxon>
        <taxon>Dothidotthiaceae</taxon>
        <taxon>Dothidotthia</taxon>
    </lineage>
</organism>
<name>A0A6A6ANF0_9PLEO</name>
<accession>A0A6A6ANF0</accession>
<dbReference type="AlphaFoldDB" id="A0A6A6ANF0"/>
<proteinExistence type="predicted"/>
<reference evidence="1" key="1">
    <citation type="journal article" date="2020" name="Stud. Mycol.">
        <title>101 Dothideomycetes genomes: a test case for predicting lifestyles and emergence of pathogens.</title>
        <authorList>
            <person name="Haridas S."/>
            <person name="Albert R."/>
            <person name="Binder M."/>
            <person name="Bloem J."/>
            <person name="Labutti K."/>
            <person name="Salamov A."/>
            <person name="Andreopoulos B."/>
            <person name="Baker S."/>
            <person name="Barry K."/>
            <person name="Bills G."/>
            <person name="Bluhm B."/>
            <person name="Cannon C."/>
            <person name="Castanera R."/>
            <person name="Culley D."/>
            <person name="Daum C."/>
            <person name="Ezra D."/>
            <person name="Gonzalez J."/>
            <person name="Henrissat B."/>
            <person name="Kuo A."/>
            <person name="Liang C."/>
            <person name="Lipzen A."/>
            <person name="Lutzoni F."/>
            <person name="Magnuson J."/>
            <person name="Mondo S."/>
            <person name="Nolan M."/>
            <person name="Ohm R."/>
            <person name="Pangilinan J."/>
            <person name="Park H.-J."/>
            <person name="Ramirez L."/>
            <person name="Alfaro M."/>
            <person name="Sun H."/>
            <person name="Tritt A."/>
            <person name="Yoshinaga Y."/>
            <person name="Zwiers L.-H."/>
            <person name="Turgeon B."/>
            <person name="Goodwin S."/>
            <person name="Spatafora J."/>
            <person name="Crous P."/>
            <person name="Grigoriev I."/>
        </authorList>
    </citation>
    <scope>NUCLEOTIDE SEQUENCE</scope>
    <source>
        <strain evidence="1">CBS 119687</strain>
    </source>
</reference>
<dbReference type="Proteomes" id="UP000799771">
    <property type="component" value="Unassembled WGS sequence"/>
</dbReference>
<gene>
    <name evidence="1" type="ORF">P153DRAFT_429593</name>
</gene>
<evidence type="ECO:0000313" key="2">
    <source>
        <dbReference type="Proteomes" id="UP000799771"/>
    </source>
</evidence>
<dbReference type="EMBL" id="ML977501">
    <property type="protein sequence ID" value="KAF2132464.1"/>
    <property type="molecule type" value="Genomic_DNA"/>
</dbReference>
<evidence type="ECO:0000313" key="1">
    <source>
        <dbReference type="EMBL" id="KAF2132464.1"/>
    </source>
</evidence>
<dbReference type="GeneID" id="54413214"/>
<keyword evidence="2" id="KW-1185">Reference proteome</keyword>
<dbReference type="OrthoDB" id="3783451at2759"/>
<dbReference type="RefSeq" id="XP_033526851.1">
    <property type="nucleotide sequence ID" value="XM_033672782.1"/>
</dbReference>
<sequence>MALAEQPYAKSVINNLTQSPSQADKLAITTSTAETSMSEVFDLLRGSVFEDVLNILVANNPDRPNPKLSPFISHRIAAEAASDTPLREISFSIETLDKYEAAEYVRPESLVIHRADGGVVTVTDVVKQLSARFIAHKDEILEAKEPLLHATIHNSNNKLRISNLPLPIGQDIPEDTQVYFNRFFSRKCLQNLQVYILG</sequence>